<name>A0ABY9V802_9ACTN</name>
<dbReference type="Pfam" id="PF00296">
    <property type="entry name" value="Bac_luciferase"/>
    <property type="match status" value="1"/>
</dbReference>
<keyword evidence="4" id="KW-0503">Monooxygenase</keyword>
<reference evidence="6 7" key="1">
    <citation type="submission" date="2023-02" db="EMBL/GenBank/DDBJ databases">
        <title>Streptomyces sp. SCA4-21 with antifungal activity against Fusarium oxysporum f. sp. cubense, Streptomyces sp. SCA2-17 with antifungal activity against Fusarium oxysporum f. sp. cubense.</title>
        <authorList>
            <person name="Qi D."/>
        </authorList>
    </citation>
    <scope>NUCLEOTIDE SEQUENCE [LARGE SCALE GENOMIC DNA]</scope>
    <source>
        <strain evidence="6 7">SCA4-21</strain>
    </source>
</reference>
<dbReference type="EMBL" id="CP117522">
    <property type="protein sequence ID" value="WNF01030.1"/>
    <property type="molecule type" value="Genomic_DNA"/>
</dbReference>
<dbReference type="RefSeq" id="WP_311039364.1">
    <property type="nucleotide sequence ID" value="NZ_CP117522.1"/>
</dbReference>
<dbReference type="InterPro" id="IPR050172">
    <property type="entry name" value="SsuD_RutA_monooxygenase"/>
</dbReference>
<evidence type="ECO:0000256" key="4">
    <source>
        <dbReference type="ARBA" id="ARBA00023033"/>
    </source>
</evidence>
<accession>A0ABY9V802</accession>
<evidence type="ECO:0000256" key="3">
    <source>
        <dbReference type="ARBA" id="ARBA00023002"/>
    </source>
</evidence>
<evidence type="ECO:0000313" key="6">
    <source>
        <dbReference type="EMBL" id="WNF01030.1"/>
    </source>
</evidence>
<keyword evidence="1" id="KW-0285">Flavoprotein</keyword>
<sequence length="347" mass="38695">MTPESMSPFEEFDEDFRTRLTRAAAGYERAGWSGVLVPHNLHEVDPWVVAAYLGSVTDRLLPLIAVQPSSLPPHTAAAMASAYATLYGRPLHFNLVAGAREDELRSTGDLLGHDERYERLLVYGRVLRGLLAGEEVSEEGPHYRYERFRLEPRPEVLARCLLFVAGSSPAGLRVAKEVADVVITHPAPYPEWERDVLEPLLADGYRGTFGIRIGIIARSDPLEAWRTARDRFPETWRGRQETLLKTLSQSNWSRQLATRAVAEESTPDASKVPDPYWLGAFRNGRASAPFLVGSHEDVGARLGAYLAAGVEHVLLNGSYETDHEDINRAFEVARRNTVRPGRGEENE</sequence>
<evidence type="ECO:0000259" key="5">
    <source>
        <dbReference type="Pfam" id="PF00296"/>
    </source>
</evidence>
<gene>
    <name evidence="6" type="ORF">PS467_39680</name>
</gene>
<dbReference type="InterPro" id="IPR011251">
    <property type="entry name" value="Luciferase-like_dom"/>
</dbReference>
<keyword evidence="3" id="KW-0560">Oxidoreductase</keyword>
<dbReference type="SUPFAM" id="SSF51679">
    <property type="entry name" value="Bacterial luciferase-like"/>
    <property type="match status" value="1"/>
</dbReference>
<dbReference type="Proteomes" id="UP001305606">
    <property type="component" value="Chromosome"/>
</dbReference>
<dbReference type="PANTHER" id="PTHR42847">
    <property type="entry name" value="ALKANESULFONATE MONOOXYGENASE"/>
    <property type="match status" value="1"/>
</dbReference>
<evidence type="ECO:0000256" key="1">
    <source>
        <dbReference type="ARBA" id="ARBA00022630"/>
    </source>
</evidence>
<dbReference type="InterPro" id="IPR036661">
    <property type="entry name" value="Luciferase-like_sf"/>
</dbReference>
<organism evidence="6 7">
    <name type="scientific">Streptomyces luomodiensis</name>
    <dbReference type="NCBI Taxonomy" id="3026192"/>
    <lineage>
        <taxon>Bacteria</taxon>
        <taxon>Bacillati</taxon>
        <taxon>Actinomycetota</taxon>
        <taxon>Actinomycetes</taxon>
        <taxon>Kitasatosporales</taxon>
        <taxon>Streptomycetaceae</taxon>
        <taxon>Streptomyces</taxon>
    </lineage>
</organism>
<feature type="domain" description="Luciferase-like" evidence="5">
    <location>
        <begin position="19"/>
        <end position="312"/>
    </location>
</feature>
<dbReference type="Gene3D" id="3.20.20.30">
    <property type="entry name" value="Luciferase-like domain"/>
    <property type="match status" value="1"/>
</dbReference>
<keyword evidence="7" id="KW-1185">Reference proteome</keyword>
<proteinExistence type="predicted"/>
<evidence type="ECO:0000313" key="7">
    <source>
        <dbReference type="Proteomes" id="UP001305606"/>
    </source>
</evidence>
<keyword evidence="2" id="KW-0288">FMN</keyword>
<evidence type="ECO:0000256" key="2">
    <source>
        <dbReference type="ARBA" id="ARBA00022643"/>
    </source>
</evidence>
<dbReference type="PANTHER" id="PTHR42847:SF4">
    <property type="entry name" value="ALKANESULFONATE MONOOXYGENASE-RELATED"/>
    <property type="match status" value="1"/>
</dbReference>
<protein>
    <submittedName>
        <fullName evidence="6">LLM class flavin-dependent oxidoreductase</fullName>
    </submittedName>
</protein>